<name>A0A8H3J4B3_9LECA</name>
<keyword evidence="1" id="KW-0732">Signal</keyword>
<dbReference type="Proteomes" id="UP000664534">
    <property type="component" value="Unassembled WGS sequence"/>
</dbReference>
<evidence type="ECO:0000256" key="1">
    <source>
        <dbReference type="SAM" id="SignalP"/>
    </source>
</evidence>
<dbReference type="EMBL" id="CAJPDT010000132">
    <property type="protein sequence ID" value="CAF9940481.1"/>
    <property type="molecule type" value="Genomic_DNA"/>
</dbReference>
<proteinExistence type="predicted"/>
<dbReference type="AlphaFoldDB" id="A0A8H3J4B3"/>
<sequence>MRIHRLALLVLTLTLALTLLLWSKNHLRPSSRHQIRTSSPPAKECLKVNARCNVYNGDSCCGTLYCHELPSMGATCVPPGASEYYRELLPDGWLVEDEEGGE</sequence>
<keyword evidence="3" id="KW-1185">Reference proteome</keyword>
<comment type="caution">
    <text evidence="2">The sequence shown here is derived from an EMBL/GenBank/DDBJ whole genome shotgun (WGS) entry which is preliminary data.</text>
</comment>
<dbReference type="OrthoDB" id="10388064at2759"/>
<accession>A0A8H3J4B3</accession>
<reference evidence="2" key="1">
    <citation type="submission" date="2021-03" db="EMBL/GenBank/DDBJ databases">
        <authorList>
            <person name="Tagirdzhanova G."/>
        </authorList>
    </citation>
    <scope>NUCLEOTIDE SEQUENCE</scope>
</reference>
<gene>
    <name evidence="2" type="ORF">IMSHALPRED_002043</name>
</gene>
<organism evidence="2 3">
    <name type="scientific">Imshaugia aleurites</name>
    <dbReference type="NCBI Taxonomy" id="172621"/>
    <lineage>
        <taxon>Eukaryota</taxon>
        <taxon>Fungi</taxon>
        <taxon>Dikarya</taxon>
        <taxon>Ascomycota</taxon>
        <taxon>Pezizomycotina</taxon>
        <taxon>Lecanoromycetes</taxon>
        <taxon>OSLEUM clade</taxon>
        <taxon>Lecanoromycetidae</taxon>
        <taxon>Lecanorales</taxon>
        <taxon>Lecanorineae</taxon>
        <taxon>Parmeliaceae</taxon>
        <taxon>Imshaugia</taxon>
    </lineage>
</organism>
<protein>
    <submittedName>
        <fullName evidence="2">Uncharacterized protein</fullName>
    </submittedName>
</protein>
<evidence type="ECO:0000313" key="3">
    <source>
        <dbReference type="Proteomes" id="UP000664534"/>
    </source>
</evidence>
<feature type="chain" id="PRO_5034380039" evidence="1">
    <location>
        <begin position="19"/>
        <end position="102"/>
    </location>
</feature>
<evidence type="ECO:0000313" key="2">
    <source>
        <dbReference type="EMBL" id="CAF9940481.1"/>
    </source>
</evidence>
<feature type="signal peptide" evidence="1">
    <location>
        <begin position="1"/>
        <end position="18"/>
    </location>
</feature>